<evidence type="ECO:0008006" key="3">
    <source>
        <dbReference type="Google" id="ProtNLM"/>
    </source>
</evidence>
<name>A0ABQ3YRF5_9ACTN</name>
<dbReference type="InterPro" id="IPR031876">
    <property type="entry name" value="DUF4760"/>
</dbReference>
<dbReference type="Pfam" id="PF15956">
    <property type="entry name" value="DUF4760"/>
    <property type="match status" value="1"/>
</dbReference>
<dbReference type="Proteomes" id="UP000637628">
    <property type="component" value="Unassembled WGS sequence"/>
</dbReference>
<dbReference type="RefSeq" id="WP_203725742.1">
    <property type="nucleotide sequence ID" value="NZ_BAAATX010000002.1"/>
</dbReference>
<protein>
    <recommendedName>
        <fullName evidence="3">DUF4760 domain-containing protein</fullName>
    </recommendedName>
</protein>
<proteinExistence type="predicted"/>
<keyword evidence="2" id="KW-1185">Reference proteome</keyword>
<dbReference type="EMBL" id="BOML01000013">
    <property type="protein sequence ID" value="GIE00100.1"/>
    <property type="molecule type" value="Genomic_DNA"/>
</dbReference>
<organism evidence="1 2">
    <name type="scientific">Paractinoplanes durhamensis</name>
    <dbReference type="NCBI Taxonomy" id="113563"/>
    <lineage>
        <taxon>Bacteria</taxon>
        <taxon>Bacillati</taxon>
        <taxon>Actinomycetota</taxon>
        <taxon>Actinomycetes</taxon>
        <taxon>Micromonosporales</taxon>
        <taxon>Micromonosporaceae</taxon>
        <taxon>Paractinoplanes</taxon>
    </lineage>
</organism>
<sequence length="213" mass="23818">MDAAILLNFTAIVISAAALGASLLIGLRQVRAAHQQVHASQESNNTLVAIELLTQECRSEQFLESEAYVVRHLADDHSPERGVDGLPVDAWKHATRMGLYYSSLGIMSKLGAIDQALLISSTHYRVRRCWKILEPYILREREIRKSTYMAYFEHLAAVAGDADLPGLHRELGLEQIGSRSAEFAAEFDQAAVDRAPAPARRRRLPVRFRQRNA</sequence>
<gene>
    <name evidence="1" type="ORF">Adu01nite_14500</name>
</gene>
<evidence type="ECO:0000313" key="1">
    <source>
        <dbReference type="EMBL" id="GIE00100.1"/>
    </source>
</evidence>
<comment type="caution">
    <text evidence="1">The sequence shown here is derived from an EMBL/GenBank/DDBJ whole genome shotgun (WGS) entry which is preliminary data.</text>
</comment>
<accession>A0ABQ3YRF5</accession>
<evidence type="ECO:0000313" key="2">
    <source>
        <dbReference type="Proteomes" id="UP000637628"/>
    </source>
</evidence>
<reference evidence="1 2" key="1">
    <citation type="submission" date="2021-01" db="EMBL/GenBank/DDBJ databases">
        <title>Whole genome shotgun sequence of Actinoplanes durhamensis NBRC 14914.</title>
        <authorList>
            <person name="Komaki H."/>
            <person name="Tamura T."/>
        </authorList>
    </citation>
    <scope>NUCLEOTIDE SEQUENCE [LARGE SCALE GENOMIC DNA]</scope>
    <source>
        <strain evidence="1 2">NBRC 14914</strain>
    </source>
</reference>